<evidence type="ECO:0000313" key="5">
    <source>
        <dbReference type="EMBL" id="CAI0538881.1"/>
    </source>
</evidence>
<dbReference type="InterPro" id="IPR026847">
    <property type="entry name" value="VPS13"/>
</dbReference>
<organism evidence="5 6">
    <name type="scientific">Linum tenue</name>
    <dbReference type="NCBI Taxonomy" id="586396"/>
    <lineage>
        <taxon>Eukaryota</taxon>
        <taxon>Viridiplantae</taxon>
        <taxon>Streptophyta</taxon>
        <taxon>Embryophyta</taxon>
        <taxon>Tracheophyta</taxon>
        <taxon>Spermatophyta</taxon>
        <taxon>Magnoliopsida</taxon>
        <taxon>eudicotyledons</taxon>
        <taxon>Gunneridae</taxon>
        <taxon>Pentapetalae</taxon>
        <taxon>rosids</taxon>
        <taxon>fabids</taxon>
        <taxon>Malpighiales</taxon>
        <taxon>Linaceae</taxon>
        <taxon>Linum</taxon>
    </lineage>
</organism>
<dbReference type="SMART" id="SM00233">
    <property type="entry name" value="PH"/>
    <property type="match status" value="1"/>
</dbReference>
<accession>A0AAV0Q5K5</accession>
<dbReference type="Pfam" id="PF12624">
    <property type="entry name" value="VPS13_N"/>
    <property type="match status" value="1"/>
</dbReference>
<dbReference type="InterPro" id="IPR056748">
    <property type="entry name" value="VPS13-like_C"/>
</dbReference>
<dbReference type="PANTHER" id="PTHR16166:SF137">
    <property type="entry name" value="PLECKSTRIN HOMOLOGY (PH) DOMAIN-CONTAINING PROTEIN"/>
    <property type="match status" value="1"/>
</dbReference>
<dbReference type="Pfam" id="PF25037">
    <property type="entry name" value="VPS13_C"/>
    <property type="match status" value="1"/>
</dbReference>
<proteinExistence type="inferred from homology"/>
<dbReference type="Pfam" id="PF06101">
    <property type="entry name" value="Vps62"/>
    <property type="match status" value="3"/>
</dbReference>
<dbReference type="EMBL" id="CAMGYJ010000009">
    <property type="protein sequence ID" value="CAI0538881.1"/>
    <property type="molecule type" value="Genomic_DNA"/>
</dbReference>
<dbReference type="InterPro" id="IPR009291">
    <property type="entry name" value="Vps62"/>
</dbReference>
<dbReference type="InterPro" id="IPR001849">
    <property type="entry name" value="PH_domain"/>
</dbReference>
<evidence type="ECO:0000256" key="3">
    <source>
        <dbReference type="ARBA" id="ARBA00023055"/>
    </source>
</evidence>
<dbReference type="InterPro" id="IPR026854">
    <property type="entry name" value="VPS13_N"/>
</dbReference>
<evidence type="ECO:0000313" key="6">
    <source>
        <dbReference type="Proteomes" id="UP001154282"/>
    </source>
</evidence>
<keyword evidence="6" id="KW-1185">Reference proteome</keyword>
<name>A0AAV0Q5K5_9ROSI</name>
<dbReference type="Pfam" id="PF00169">
    <property type="entry name" value="PH"/>
    <property type="match status" value="1"/>
</dbReference>
<dbReference type="InterPro" id="IPR011993">
    <property type="entry name" value="PH-like_dom_sf"/>
</dbReference>
<dbReference type="SUPFAM" id="SSF50729">
    <property type="entry name" value="PH domain-like"/>
    <property type="match status" value="1"/>
</dbReference>
<dbReference type="GO" id="GO:0006623">
    <property type="term" value="P:protein targeting to vacuole"/>
    <property type="evidence" value="ECO:0007669"/>
    <property type="project" value="TreeGrafter"/>
</dbReference>
<sequence length="4404" mass="491641">MLEDQVAFLLQKFLGNYVRGLSKEALKISVWRGDVELTNMQLKPEALNALKLPVKVKAGFLGSVKLKVPWSRLGQDPVLVSLDRIFLLAEPATQVEGQSEDAVQEAKKSRVREIERKLLEKSQEANLEMNKSWLGSLINTIIGNLKLSISNIHIRYEDPESNPGHPFAAGITLEKLSAVTVNDNGTETFATGGALDRIQKSVELGELAVYFDSDIIPWHVDKSWEDLLPLEWVQIFRFGTKDGKPADQTRKKHSYILQPVTGNGKYTKLQKDKRVDSSSPLQKAVVNLDDVTLCLSKDGYRDMLKLADNFAAFNQRLKYAHFRPLVSVKSAPRAWWKYACKAVSDQIKKASGKLSWEQVVRYASLRKRYVSLYASLLKSDVSRAIVDDNKEIVDLDRGLDIDLIVQWRMLAHKFLEQSMEFDAHTPKQKAGTWWSFGWGGQSSKDEDDQFHFTDEDWEQLNKLIGFKEREDGQSPVAKENADRLDTSLEVHMNRNATKLVDRAQELLAELSCDGLSCTIDLYQETKVFNLKLGSYQLSSPDGRIAESATSFDSLVGIFRYKPFDVKVDWSMTVKASPCYMTYLKDSIEEIIHFFESNDAVSHTVALETAAAVQMTIDEVKRTAQQQVNRALRDHTRFLLDLDIAAPKITIPTEFRPDGNNSTKLLLDLGNLVIRSQDEYARNYPKDLDMYLQFDLVLSDVSAFLVDGDYRWGQNTTDISAGSAPSTAVTCLPVIDKCGVSLRLQQIRLENPSYPSLRVALRMPSLVFHFSPARYHRLMQVGKIFQQEIESSDHVHPWNQADFEGWLSLLIRKGMGNREAVWQRRYLYLVGPFLYILESPGSKSYKQYLSLRGKQIYQLEAEFVGGVDHVLAICDAGYPVHKQVVENLSAIIMRCDSDDSLRHWQSCFQGAIYRASVSAPITTLSETSSDSGDSEAEPNKQLSATEGLKMEHIYLTGILDELKIRFNYSLQPERSFLKILKAEENSLFEFRALGGQVELSLRDNDLFLGTLVKSMEIEDLVCRNGVTRPRFLARSFVHSADGYAFSESSDNQSPDNCNSAPSEGEDRFYEVAENLADNDDLVSPNSAGSKISLVKAPSFSRIAGLLPGGENLEPTHTLDSFVKAQITIYDKNSSLYNNIDTEVKLTLATLSFFCRRPTVLAIMEFVSAINTDEETDESVGSASAATTENDRSTENLVDDDIVGTQEPVVKGLLGKGKSRVIFNLVLNMARAEILLMNENETKLATLSQDNLLTNIKVSLLSIPTSTFSICNHIIIMTDLLIWSFCGKIFPSSFSIVAALGNLRISDDSLPSSHSYFWICDMRNPGGSSFVELTFTSFSFDDEDYEGYEYSLIGKLSEVRFIYLNRFVQEIASYFMGLVPENSNSIVKLKDQVTNSEKWFMTSEIEGSPALKLDLSLRSPIILMPRRTDSADYLKLDVVHITVKNTFQWLHGNKSDMNAVHLEILTVQVEDINLNVGTGTELGESIIRDVNGVSIVIWRSLRDLLHHMPSIEATVKIDKLKATLSNKEYLIISECALSNISETPHTVPQLRTDSSASTDRVVEPVANEPAGNEPQNANEGAWVSMKVGIMINLVELSLHSGRSRDAALSTIQATGAWLLYKSNNLGEGFLSATLKGFSVIDDREGTEEEFRLAIGRPKKIGYGYTHTSQNPGNKTVADPVKERKIEPVPTMLILDAKFSQSTTFVYLCVQRPQLLVAVDFLLAVVEFFVPAVAGTPSNDDAIEVDDAVVVTEPVYKQPSVEISFSPLRPLIVDGEASEHFIYDGEGGTLHLKDRLGVNLSVPSKEPIIYVGDGKKLQFRNVVIKNGRYLDSCILLGCNSCYFASEDDHVYLEEADSTPSADLLMNSHDGSPSQDNLAERAMEVIVDLQAIGPELTFYSASRNLGVSSILSSKLLHAQLDVFSRIVMKGDTVDMTAEALGLMVESNSIRILEPFDTFIKYSKASGKTNIHVSVSDIFMNFTFSVLKLFLAVEDDILAFLRTTSKEMTVSCSEFDKVGMFRNSCNDQVYVFWRPRAPPGFAVLGDYLTPLSVTSYSGMIVNSFLLPASFLTTVSLARDKPPTKGVLAVNTNLVRVKRPLSFKLIWSSSTSREFANQHLTSPKVLTPGVVSTEDSCSIWFPEAPRGYVALGCVASADIMPPSLSSVFCILASLVSPCSLRDCVAISSTNGREPSLAFWRVKNSFGTFLPADPTSLAVTGSAYELRSEKYGYSKVLRNALKNSEVQDSPPGRANTLNPEQSIAANSGRRFQEISSFQPLWSNRSANSRKKVSIWRPVVPQGMVYFGDIAVNGYEPPNSCIVLHNMEDEEILKAPLNYHLVGQIKKQRGVDNINFWMPQAPPGFVSLGCIACKGSPKQNDFSKLRCLRSDMVVGDQFLEDSLWDTSDIRSTTEPFSVWAVGNESGTFIVRDGLKKPPRRFALKPADNPQSGSDDTVIDAEIGTLSAAIFDDYGGLMVPLCNVSLSGVVIGSHGRPEYSNSTASFSLAARSYNDKYEAWEPLIEAVDIFLRYQYDGNASGAASQLRLTSTRDLNVNISVSNANMIIQAYASWSNLSTVHEEYSNRESYSPAYNSTSVVAVHHKRNFFIIPQNKLGKDIFLRTAENRGLSNSIRMPSGDMKPVKVPVSKNMLDSHLKGKRCLKIKAMVTVIIADAQLPGLEGLTSNLYTVAIRLRRNGDIAADSEPHKQSRRTSGSISADGTSELESVTWNEIFFFKVDSPENYMLELLVTNIGKGDPVGFFSSPLKQITRSIEGSFRKYDYLDYLSWIELSSAKSMTTGQGYEPGKSSGKLRCAIFSSSLSEVDSRDNFPILGQKSGNIQISPNDEGPWTSVRLNYAAPAACWRLGNDVVASEVNVRDGNRYVTIRSLVSVRNDTDFLLDTRLVSKSSYEMVRSQEASSSEALDIGNDGIQVEEYFETQTYDPTNGWVSCSSCSGNGWARPEVELPSDWEWTDDWHLDTSPVDNDDGWVYSPDIKSLRWPESFDKLNSTNRARQRRWIRNRRQVSKELTPEISVGLLRPGETLPVPLRGLTQSAMYILQLRPSNPGLPSEYSWSSVVDTSTQVKDSCGPRASTQLCLSSLVESEELLSCTQITGTSSGSSPSYWFSVSIQATEIAKDIRSDPIQDWMLVVKSPLSISNYLPLATEYSVLDRQADGHFVACERGIFSPGKTVRIHTADIRNHLFLSLLPQKGWLPINEAILISQPQGAPSRTMTLRSSISGRVVQLLIEQNYDHERPLLAKTIRVYAPYWFSISRCPGITCRLVDLAGKKQSRKITLPFKSRKSSDTVLGEITEDEINEGYTIASALNFSLMGLSVSITESGEEPQFGPVKDLSSLSNLDGSLDIYANDADGNCMQLFVSAKPSPYQSVPTKVISIRPFITFTNRLGEDILIRLNAHDDPKVLRSYDSRVSFLHRRIAGSNKLQVQLGNTEWSYPLEIAKEDTVFLALREPSGARKFLSMEVRGFEEGSRFIVVFRLGPTNGPIRIENRTFGKTISIRQSGFSEDAWINVNPVSTTSFSWDDPYGQKCLDARVLNESRMDVWKLDLESSGVPSAVDEERGLQFQIVEIGDVKVARFIDYKVGPLMEGSNVMVFPGNWGISYVRNDVQSNSIPVELIVEFGVVGISVVDLRPKELTYMYFERVFISYSTGCDGGATSRFKLILGYLQFDNQLPLTLMPVLLAPDQSANVHHPVFKMTVMVCNQNTDGILVYPYIYIRVTEKVWRLNIHEPIIWALVDFYSNLQLNSLPQTSGAAQVDPEIRLQLIDVSEVRLKVSLETAPSQRPHGVLGVWSPVLSAVGNAFKIQVHLRRAMHRDRFMRKSSIAPAIGKRIWRDLIHNPLHLLFSVDVLGMTSSTLASLSKGFAELSTDGQFMQLRSKQVRSRRITGVGDGIMQGTEALAQGVAFGVSGVVRKPVESARQNGVLGLAHGLGRAFLGFFVQPVSGALDFFSLTVDGIGASCSKCLEVLNNKTIHQRVRNPRAMHADFMLREYNEKEAVGQMVLYLAEASRQFGCTEIFKEPSKFALSDYYEDHFIVPYQRIVMVTNKRVMLLQCPSLDKMDKKASKILWDVPWEDLMALELAKAGYQQPSHLLLHLKNFRKPESFVRVIKCIVEDGNEEREPQAVKICSVVHRIWKAYKSDMKNLVLKVPASQRHVYFAWSEGNGREPRNPNKSILKSRELYSASSSSDDLRFVKHTINFVKIWSSEQETRGRCKLCRKQVIEDSSICSIWRPSCPDGFVSVGDIAHVGIHPPNVAAVYRYVDRHFKPPVGYDLVWRNCEDDYKTPVSIWHPRAPEGFLAPGCVAVPGFEEPEANTVHCVAESLVEETEFEEQRIWIAPDSYPWACHIYQVKSDALHFVALRQPKEESDWRAMRVLDSANNHPPNIHSSAENQRL</sequence>
<dbReference type="PANTHER" id="PTHR16166">
    <property type="entry name" value="VACUOLAR PROTEIN SORTING-ASSOCIATED PROTEIN VPS13"/>
    <property type="match status" value="1"/>
</dbReference>
<keyword evidence="2" id="KW-0813">Transport</keyword>
<evidence type="ECO:0000256" key="2">
    <source>
        <dbReference type="ARBA" id="ARBA00022448"/>
    </source>
</evidence>
<dbReference type="PROSITE" id="PS50003">
    <property type="entry name" value="PH_DOMAIN"/>
    <property type="match status" value="1"/>
</dbReference>
<comment type="caution">
    <text evidence="5">The sequence shown here is derived from an EMBL/GenBank/DDBJ whole genome shotgun (WGS) entry which is preliminary data.</text>
</comment>
<dbReference type="Gene3D" id="2.30.29.30">
    <property type="entry name" value="Pleckstrin-homology domain (PH domain)/Phosphotyrosine-binding domain (PTB)"/>
    <property type="match status" value="1"/>
</dbReference>
<dbReference type="GO" id="GO:0006869">
    <property type="term" value="P:lipid transport"/>
    <property type="evidence" value="ECO:0007669"/>
    <property type="project" value="UniProtKB-KW"/>
</dbReference>
<gene>
    <name evidence="5" type="ORF">LITE_LOCUS41303</name>
</gene>
<evidence type="ECO:0000259" key="4">
    <source>
        <dbReference type="PROSITE" id="PS50003"/>
    </source>
</evidence>
<reference evidence="5" key="1">
    <citation type="submission" date="2022-08" db="EMBL/GenBank/DDBJ databases">
        <authorList>
            <person name="Gutierrez-Valencia J."/>
        </authorList>
    </citation>
    <scope>NUCLEOTIDE SEQUENCE</scope>
</reference>
<feature type="domain" description="PH" evidence="4">
    <location>
        <begin position="799"/>
        <end position="912"/>
    </location>
</feature>
<dbReference type="CDD" id="cd00821">
    <property type="entry name" value="PH"/>
    <property type="match status" value="1"/>
</dbReference>
<dbReference type="GO" id="GO:0045053">
    <property type="term" value="P:protein retention in Golgi apparatus"/>
    <property type="evidence" value="ECO:0007669"/>
    <property type="project" value="TreeGrafter"/>
</dbReference>
<dbReference type="InterPro" id="IPR009543">
    <property type="entry name" value="VPS13_VAB"/>
</dbReference>
<dbReference type="Proteomes" id="UP001154282">
    <property type="component" value="Unassembled WGS sequence"/>
</dbReference>
<protein>
    <recommendedName>
        <fullName evidence="4">PH domain-containing protein</fullName>
    </recommendedName>
</protein>
<evidence type="ECO:0000256" key="1">
    <source>
        <dbReference type="ARBA" id="ARBA00006545"/>
    </source>
</evidence>
<dbReference type="Pfam" id="PF25036">
    <property type="entry name" value="VPS13_VAB"/>
    <property type="match status" value="2"/>
</dbReference>
<keyword evidence="3" id="KW-0445">Lipid transport</keyword>
<comment type="similarity">
    <text evidence="1">Belongs to the VPS13 family.</text>
</comment>